<evidence type="ECO:0000256" key="1">
    <source>
        <dbReference type="SAM" id="MobiDB-lite"/>
    </source>
</evidence>
<comment type="caution">
    <text evidence="2">The sequence shown here is derived from an EMBL/GenBank/DDBJ whole genome shotgun (WGS) entry which is preliminary data.</text>
</comment>
<evidence type="ECO:0000313" key="3">
    <source>
        <dbReference type="Proteomes" id="UP000265520"/>
    </source>
</evidence>
<reference evidence="2 3" key="1">
    <citation type="journal article" date="2018" name="Front. Plant Sci.">
        <title>Red Clover (Trifolium pratense) and Zigzag Clover (T. medium) - A Picture of Genomic Similarities and Differences.</title>
        <authorList>
            <person name="Dluhosova J."/>
            <person name="Istvanek J."/>
            <person name="Nedelnik J."/>
            <person name="Repkova J."/>
        </authorList>
    </citation>
    <scope>NUCLEOTIDE SEQUENCE [LARGE SCALE GENOMIC DNA]</scope>
    <source>
        <strain evidence="3">cv. 10/8</strain>
        <tissue evidence="2">Leaf</tissue>
    </source>
</reference>
<dbReference type="AlphaFoldDB" id="A0A392Q332"/>
<protein>
    <submittedName>
        <fullName evidence="2">Proline iminopeptidase-like protein</fullName>
    </submittedName>
</protein>
<sequence length="61" mass="6585">MNGATIATHSSSTSSPEHVTGDWFSVPSLSLRNHTFTVPLDYSRGLHSSPKITVFAREVVA</sequence>
<feature type="region of interest" description="Disordered" evidence="1">
    <location>
        <begin position="1"/>
        <end position="20"/>
    </location>
</feature>
<proteinExistence type="predicted"/>
<organism evidence="2 3">
    <name type="scientific">Trifolium medium</name>
    <dbReference type="NCBI Taxonomy" id="97028"/>
    <lineage>
        <taxon>Eukaryota</taxon>
        <taxon>Viridiplantae</taxon>
        <taxon>Streptophyta</taxon>
        <taxon>Embryophyta</taxon>
        <taxon>Tracheophyta</taxon>
        <taxon>Spermatophyta</taxon>
        <taxon>Magnoliopsida</taxon>
        <taxon>eudicotyledons</taxon>
        <taxon>Gunneridae</taxon>
        <taxon>Pentapetalae</taxon>
        <taxon>rosids</taxon>
        <taxon>fabids</taxon>
        <taxon>Fabales</taxon>
        <taxon>Fabaceae</taxon>
        <taxon>Papilionoideae</taxon>
        <taxon>50 kb inversion clade</taxon>
        <taxon>NPAAA clade</taxon>
        <taxon>Hologalegina</taxon>
        <taxon>IRL clade</taxon>
        <taxon>Trifolieae</taxon>
        <taxon>Trifolium</taxon>
    </lineage>
</organism>
<accession>A0A392Q332</accession>
<dbReference type="EMBL" id="LXQA010110497">
    <property type="protein sequence ID" value="MCI18514.1"/>
    <property type="molecule type" value="Genomic_DNA"/>
</dbReference>
<evidence type="ECO:0000313" key="2">
    <source>
        <dbReference type="EMBL" id="MCI18514.1"/>
    </source>
</evidence>
<name>A0A392Q332_9FABA</name>
<feature type="non-terminal residue" evidence="2">
    <location>
        <position position="61"/>
    </location>
</feature>
<keyword evidence="3" id="KW-1185">Reference proteome</keyword>
<dbReference type="Proteomes" id="UP000265520">
    <property type="component" value="Unassembled WGS sequence"/>
</dbReference>